<comment type="caution">
    <text evidence="2">The sequence shown here is derived from an EMBL/GenBank/DDBJ whole genome shotgun (WGS) entry which is preliminary data.</text>
</comment>
<proteinExistence type="predicted"/>
<dbReference type="RefSeq" id="WP_392882713.1">
    <property type="nucleotide sequence ID" value="NZ_JBICZW010000010.1"/>
</dbReference>
<keyword evidence="3" id="KW-1185">Reference proteome</keyword>
<feature type="signal peptide" evidence="1">
    <location>
        <begin position="1"/>
        <end position="29"/>
    </location>
</feature>
<dbReference type="Proteomes" id="UP001604282">
    <property type="component" value="Unassembled WGS sequence"/>
</dbReference>
<evidence type="ECO:0000313" key="2">
    <source>
        <dbReference type="EMBL" id="MFG3190802.1"/>
    </source>
</evidence>
<accession>A0ABW7BVZ7</accession>
<evidence type="ECO:0008006" key="4">
    <source>
        <dbReference type="Google" id="ProtNLM"/>
    </source>
</evidence>
<gene>
    <name evidence="2" type="ORF">ACGFYS_17890</name>
</gene>
<feature type="chain" id="PRO_5045852353" description="Secreted protein" evidence="1">
    <location>
        <begin position="30"/>
        <end position="173"/>
    </location>
</feature>
<dbReference type="InterPro" id="IPR006311">
    <property type="entry name" value="TAT_signal"/>
</dbReference>
<evidence type="ECO:0000256" key="1">
    <source>
        <dbReference type="SAM" id="SignalP"/>
    </source>
</evidence>
<name>A0ABW7BVZ7_9ACTN</name>
<dbReference type="EMBL" id="JBICZW010000010">
    <property type="protein sequence ID" value="MFG3190802.1"/>
    <property type="molecule type" value="Genomic_DNA"/>
</dbReference>
<organism evidence="2 3">
    <name type="scientific">Streptomyces omiyaensis</name>
    <dbReference type="NCBI Taxonomy" id="68247"/>
    <lineage>
        <taxon>Bacteria</taxon>
        <taxon>Bacillati</taxon>
        <taxon>Actinomycetota</taxon>
        <taxon>Actinomycetes</taxon>
        <taxon>Kitasatosporales</taxon>
        <taxon>Streptomycetaceae</taxon>
        <taxon>Streptomyces</taxon>
    </lineage>
</organism>
<evidence type="ECO:0000313" key="3">
    <source>
        <dbReference type="Proteomes" id="UP001604282"/>
    </source>
</evidence>
<dbReference type="PROSITE" id="PS51318">
    <property type="entry name" value="TAT"/>
    <property type="match status" value="1"/>
</dbReference>
<sequence length="173" mass="17769">MKTRKHRARRAAVTAAVLGLAGAGVTAVAGGSPSAAVAAAGGATESMPCAIEEFPRTLQVMSWNTCGPQRASWGCDGTGTPEEKAGVVTGNVTVNRVGAALLQEVREDDLALLVGRLGAGWSFAFQPYQWSQEGKRTPSRCGEDGTGRADRIGTAIVAKGPLDDPAPTPPPSR</sequence>
<reference evidence="2 3" key="1">
    <citation type="submission" date="2024-10" db="EMBL/GenBank/DDBJ databases">
        <title>The Natural Products Discovery Center: Release of the First 8490 Sequenced Strains for Exploring Actinobacteria Biosynthetic Diversity.</title>
        <authorList>
            <person name="Kalkreuter E."/>
            <person name="Kautsar S.A."/>
            <person name="Yang D."/>
            <person name="Bader C.D."/>
            <person name="Teijaro C.N."/>
            <person name="Fluegel L."/>
            <person name="Davis C.M."/>
            <person name="Simpson J.R."/>
            <person name="Lauterbach L."/>
            <person name="Steele A.D."/>
            <person name="Gui C."/>
            <person name="Meng S."/>
            <person name="Li G."/>
            <person name="Viehrig K."/>
            <person name="Ye F."/>
            <person name="Su P."/>
            <person name="Kiefer A.F."/>
            <person name="Nichols A."/>
            <person name="Cepeda A.J."/>
            <person name="Yan W."/>
            <person name="Fan B."/>
            <person name="Jiang Y."/>
            <person name="Adhikari A."/>
            <person name="Zheng C.-J."/>
            <person name="Schuster L."/>
            <person name="Cowan T.M."/>
            <person name="Smanski M.J."/>
            <person name="Chevrette M.G."/>
            <person name="De Carvalho L.P.S."/>
            <person name="Shen B."/>
        </authorList>
    </citation>
    <scope>NUCLEOTIDE SEQUENCE [LARGE SCALE GENOMIC DNA]</scope>
    <source>
        <strain evidence="2 3">NPDC048229</strain>
    </source>
</reference>
<keyword evidence="1" id="KW-0732">Signal</keyword>
<protein>
    <recommendedName>
        <fullName evidence="4">Secreted protein</fullName>
    </recommendedName>
</protein>